<proteinExistence type="predicted"/>
<comment type="caution">
    <text evidence="2">The sequence shown here is derived from an EMBL/GenBank/DDBJ whole genome shotgun (WGS) entry which is preliminary data.</text>
</comment>
<feature type="region of interest" description="Disordered" evidence="1">
    <location>
        <begin position="212"/>
        <end position="259"/>
    </location>
</feature>
<gene>
    <name evidence="2" type="ORF">I7X43_10410</name>
</gene>
<dbReference type="EMBL" id="JAEDAL010000004">
    <property type="protein sequence ID" value="MBH9553259.1"/>
    <property type="molecule type" value="Genomic_DNA"/>
</dbReference>
<dbReference type="RefSeq" id="WP_198100866.1">
    <property type="nucleotide sequence ID" value="NZ_JAEDAL010000004.1"/>
</dbReference>
<dbReference type="Pfam" id="PF07793">
    <property type="entry name" value="DUF1631"/>
    <property type="match status" value="1"/>
</dbReference>
<keyword evidence="3" id="KW-1185">Reference proteome</keyword>
<evidence type="ECO:0000256" key="1">
    <source>
        <dbReference type="SAM" id="MobiDB-lite"/>
    </source>
</evidence>
<dbReference type="Proteomes" id="UP000620139">
    <property type="component" value="Unassembled WGS sequence"/>
</dbReference>
<dbReference type="InterPro" id="IPR012434">
    <property type="entry name" value="DUF1631"/>
</dbReference>
<evidence type="ECO:0000313" key="2">
    <source>
        <dbReference type="EMBL" id="MBH9553259.1"/>
    </source>
</evidence>
<dbReference type="AlphaFoldDB" id="A0A931IY81"/>
<name>A0A931IY81_9BURK</name>
<sequence>MSALSNPHLQAALQRLCQAFDQALSQTQETAGQLAGSALKSARRDELLLTQALLRQQQSVLIDQFQRSLLSEWEKDGLGKAVGAVPARSSGWGELSLVDDAAVDALVAADRIGKALGHSCEWELRAVESFVSDLLGDPEAGPDRNPVRPGLVARALIHAVDDVTDQPNLRQTLSEELTRTLSGQMKSCYADLAAWFRQKGLRAQDLRAITTEGGSRGGAAGAAPEPAPPFSNSGPDGLSSAPGGHGAPGTQPPGGYPAPIGALGGLGHVEPVVMNLLRRLHGAAPAVSFSTLADPTAGLAMPSNLIQLHREELRQTATAPLDHMVIDVVATLFDAILADSRVPPQMARLLGRLQLPVLRAALGDTSFFAKRNHPVRRFINRLASLACSFEDFTQDPGLSFLKRVSELVEEIAGGDFERLETYDKQLDQLDQFVTEQAKQALSAAGQEAARKLEEKELQARQRLQYEKQLDRALQDLPLPGFLKQFLCKDWGAVIVTASGQGEPQALMARRQGRDLAVSVLPKGGSPARKDFLSQLPLLVRGVQLGLDSIGCPESTRKQLFADLMPVHAEALKTPALSPLDHNLLVKRIEAAFGLAVPDEQEALRATTSLDINLEEAFNPAEAAQMGLLTEAQVPWDGQVDIDLSAEPDTPVQTVDLAIAGLPEPESPEPTHGAALFDHLQIGCAYRIHTGKDWHKVKLTHISDQRSFFIFTEGDHHPKTLTMTARMLRRLCANERFRSVENAFLLERATARARQQLAALMPQVSRH</sequence>
<accession>A0A931IY81</accession>
<protein>
    <submittedName>
        <fullName evidence="2">DUF1631 family protein</fullName>
    </submittedName>
</protein>
<reference evidence="2" key="1">
    <citation type="submission" date="2020-12" db="EMBL/GenBank/DDBJ databases">
        <title>The genome sequence of Inhella sp. 4Y17.</title>
        <authorList>
            <person name="Liu Y."/>
        </authorList>
    </citation>
    <scope>NUCLEOTIDE SEQUENCE</scope>
    <source>
        <strain evidence="2">4Y10</strain>
    </source>
</reference>
<evidence type="ECO:0000313" key="3">
    <source>
        <dbReference type="Proteomes" id="UP000620139"/>
    </source>
</evidence>
<organism evidence="2 3">
    <name type="scientific">Inhella gelatinilytica</name>
    <dbReference type="NCBI Taxonomy" id="2795030"/>
    <lineage>
        <taxon>Bacteria</taxon>
        <taxon>Pseudomonadati</taxon>
        <taxon>Pseudomonadota</taxon>
        <taxon>Betaproteobacteria</taxon>
        <taxon>Burkholderiales</taxon>
        <taxon>Sphaerotilaceae</taxon>
        <taxon>Inhella</taxon>
    </lineage>
</organism>